<organism evidence="1 2">
    <name type="scientific">Bifidobacterium longum</name>
    <dbReference type="NCBI Taxonomy" id="216816"/>
    <lineage>
        <taxon>Bacteria</taxon>
        <taxon>Bacillati</taxon>
        <taxon>Actinomycetota</taxon>
        <taxon>Actinomycetes</taxon>
        <taxon>Bifidobacteriales</taxon>
        <taxon>Bifidobacteriaceae</taxon>
        <taxon>Bifidobacterium</taxon>
    </lineage>
</organism>
<sequence>MEIVGYKNADRVYALAARGKLNKIRKDGKPSLDDSALNILMFMALHCINKEDAQAVKKEGRPYWCYWGGQNQIIEGLGLGPNIDVSVGLDGNVSPEAIKQLEVRVKAAKNKITSACNSLRSYGLLKELKAPNSFAGKNKLWLLLLGNQSENEEAERQARAYFGLPFSGEKKD</sequence>
<evidence type="ECO:0000313" key="1">
    <source>
        <dbReference type="EMBL" id="RDX09526.1"/>
    </source>
</evidence>
<comment type="caution">
    <text evidence="1">The sequence shown here is derived from an EMBL/GenBank/DDBJ whole genome shotgun (WGS) entry which is preliminary data.</text>
</comment>
<proteinExistence type="predicted"/>
<name>A0A1V8REW8_BIFLN</name>
<dbReference type="RefSeq" id="WP_080826366.1">
    <property type="nucleotide sequence ID" value="NZ_NAQL01000014.1"/>
</dbReference>
<protein>
    <submittedName>
        <fullName evidence="1">Uncharacterized protein</fullName>
    </submittedName>
</protein>
<accession>A0A1V8REW8</accession>
<dbReference type="AlphaFoldDB" id="A0A1V8REW8"/>
<reference evidence="1 2" key="1">
    <citation type="journal article" date="2017" name="Anaerobe">
        <title>Quantification, isolation and characterization of Bifidobacterium from the vaginal microbiomes of reproductive aged women.</title>
        <authorList>
            <person name="Freitas A.C."/>
            <person name="Hill J.E."/>
        </authorList>
    </citation>
    <scope>NUCLEOTIDE SEQUENCE [LARGE SCALE GENOMIC DNA]</scope>
    <source>
        <strain evidence="1 2">N6D05</strain>
    </source>
</reference>
<gene>
    <name evidence="1" type="ORF">CE169_04005</name>
</gene>
<dbReference type="EMBL" id="NJNR01000015">
    <property type="protein sequence ID" value="RDX09526.1"/>
    <property type="molecule type" value="Genomic_DNA"/>
</dbReference>
<evidence type="ECO:0000313" key="2">
    <source>
        <dbReference type="Proteomes" id="UP000257074"/>
    </source>
</evidence>
<dbReference type="Proteomes" id="UP000257074">
    <property type="component" value="Unassembled WGS sequence"/>
</dbReference>